<feature type="region of interest" description="Disordered" evidence="7">
    <location>
        <begin position="1"/>
        <end position="31"/>
    </location>
</feature>
<dbReference type="EC" id="2.7.11.1" evidence="1"/>
<keyword evidence="4" id="KW-0547">Nucleotide-binding</keyword>
<accession>A0A1R1YD83</accession>
<dbReference type="PANTHER" id="PTHR44167">
    <property type="entry name" value="OVARIAN-SPECIFIC SERINE/THREONINE-PROTEIN KINASE LOK-RELATED"/>
    <property type="match status" value="1"/>
</dbReference>
<dbReference type="SMART" id="SM00220">
    <property type="entry name" value="S_TKc"/>
    <property type="match status" value="1"/>
</dbReference>
<feature type="domain" description="Protein kinase" evidence="8">
    <location>
        <begin position="1"/>
        <end position="318"/>
    </location>
</feature>
<dbReference type="Pfam" id="PF00069">
    <property type="entry name" value="Pkinase"/>
    <property type="match status" value="2"/>
</dbReference>
<dbReference type="SUPFAM" id="SSF56112">
    <property type="entry name" value="Protein kinase-like (PK-like)"/>
    <property type="match status" value="1"/>
</dbReference>
<evidence type="ECO:0000256" key="4">
    <source>
        <dbReference type="ARBA" id="ARBA00022741"/>
    </source>
</evidence>
<keyword evidence="3" id="KW-0808">Transferase</keyword>
<dbReference type="Gene3D" id="1.10.510.10">
    <property type="entry name" value="Transferase(Phosphotransferase) domain 1"/>
    <property type="match status" value="1"/>
</dbReference>
<evidence type="ECO:0000256" key="7">
    <source>
        <dbReference type="SAM" id="MobiDB-lite"/>
    </source>
</evidence>
<dbReference type="GO" id="GO:0044773">
    <property type="term" value="P:mitotic DNA damage checkpoint signaling"/>
    <property type="evidence" value="ECO:0007669"/>
    <property type="project" value="TreeGrafter"/>
</dbReference>
<evidence type="ECO:0000256" key="6">
    <source>
        <dbReference type="ARBA" id="ARBA00022840"/>
    </source>
</evidence>
<name>A0A1R1YD83_9FUNG</name>
<dbReference type="Proteomes" id="UP000187429">
    <property type="component" value="Unassembled WGS sequence"/>
</dbReference>
<dbReference type="GO" id="GO:0005634">
    <property type="term" value="C:nucleus"/>
    <property type="evidence" value="ECO:0007669"/>
    <property type="project" value="TreeGrafter"/>
</dbReference>
<organism evidence="9 10">
    <name type="scientific">Smittium culicis</name>
    <dbReference type="NCBI Taxonomy" id="133412"/>
    <lineage>
        <taxon>Eukaryota</taxon>
        <taxon>Fungi</taxon>
        <taxon>Fungi incertae sedis</taxon>
        <taxon>Zoopagomycota</taxon>
        <taxon>Kickxellomycotina</taxon>
        <taxon>Harpellomycetes</taxon>
        <taxon>Harpellales</taxon>
        <taxon>Legeriomycetaceae</taxon>
        <taxon>Smittium</taxon>
    </lineage>
</organism>
<dbReference type="AlphaFoldDB" id="A0A1R1YD83"/>
<dbReference type="EMBL" id="LSSM01001739">
    <property type="protein sequence ID" value="OMJ24872.1"/>
    <property type="molecule type" value="Genomic_DNA"/>
</dbReference>
<dbReference type="PROSITE" id="PS00108">
    <property type="entry name" value="PROTEIN_KINASE_ST"/>
    <property type="match status" value="1"/>
</dbReference>
<dbReference type="OrthoDB" id="10020333at2759"/>
<evidence type="ECO:0000256" key="3">
    <source>
        <dbReference type="ARBA" id="ARBA00022679"/>
    </source>
</evidence>
<evidence type="ECO:0000256" key="1">
    <source>
        <dbReference type="ARBA" id="ARBA00012513"/>
    </source>
</evidence>
<keyword evidence="5 9" id="KW-0418">Kinase</keyword>
<keyword evidence="10" id="KW-1185">Reference proteome</keyword>
<reference evidence="10" key="1">
    <citation type="submission" date="2017-01" db="EMBL/GenBank/DDBJ databases">
        <authorList>
            <person name="Wang Y."/>
            <person name="White M."/>
            <person name="Kvist S."/>
            <person name="Moncalvo J.-M."/>
        </authorList>
    </citation>
    <scope>NUCLEOTIDE SEQUENCE [LARGE SCALE GENOMIC DNA]</scope>
    <source>
        <strain evidence="10">ID-206-W2</strain>
    </source>
</reference>
<dbReference type="PANTHER" id="PTHR44167:SF23">
    <property type="entry name" value="CDC7 KINASE, ISOFORM A-RELATED"/>
    <property type="match status" value="1"/>
</dbReference>
<evidence type="ECO:0000256" key="2">
    <source>
        <dbReference type="ARBA" id="ARBA00022527"/>
    </source>
</evidence>
<dbReference type="InterPro" id="IPR011009">
    <property type="entry name" value="Kinase-like_dom_sf"/>
</dbReference>
<dbReference type="GO" id="GO:0004674">
    <property type="term" value="F:protein serine/threonine kinase activity"/>
    <property type="evidence" value="ECO:0007669"/>
    <property type="project" value="UniProtKB-KW"/>
</dbReference>
<proteinExistence type="predicted"/>
<dbReference type="InterPro" id="IPR008271">
    <property type="entry name" value="Ser/Thr_kinase_AS"/>
</dbReference>
<dbReference type="PROSITE" id="PS50011">
    <property type="entry name" value="PROTEIN_KINASE_DOM"/>
    <property type="match status" value="1"/>
</dbReference>
<feature type="compositionally biased region" description="Polar residues" evidence="7">
    <location>
        <begin position="9"/>
        <end position="31"/>
    </location>
</feature>
<evidence type="ECO:0000313" key="9">
    <source>
        <dbReference type="EMBL" id="OMJ24872.1"/>
    </source>
</evidence>
<dbReference type="InterPro" id="IPR000719">
    <property type="entry name" value="Prot_kinase_dom"/>
</dbReference>
<protein>
    <recommendedName>
        <fullName evidence="1">non-specific serine/threonine protein kinase</fullName>
        <ecNumber evidence="1">2.7.11.1</ecNumber>
    </recommendedName>
</protein>
<dbReference type="GO" id="GO:0005524">
    <property type="term" value="F:ATP binding"/>
    <property type="evidence" value="ECO:0007669"/>
    <property type="project" value="UniProtKB-KW"/>
</dbReference>
<evidence type="ECO:0000259" key="8">
    <source>
        <dbReference type="PROSITE" id="PS50011"/>
    </source>
</evidence>
<gene>
    <name evidence="9" type="ORF">AYI69_g4491</name>
</gene>
<comment type="caution">
    <text evidence="9">The sequence shown here is derived from an EMBL/GenBank/DDBJ whole genome shotgun (WGS) entry which is preliminary data.</text>
</comment>
<evidence type="ECO:0000256" key="5">
    <source>
        <dbReference type="ARBA" id="ARBA00022777"/>
    </source>
</evidence>
<keyword evidence="6" id="KW-0067">ATP-binding</keyword>
<evidence type="ECO:0000313" key="10">
    <source>
        <dbReference type="Proteomes" id="UP000187429"/>
    </source>
</evidence>
<keyword evidence="2" id="KW-0723">Serine/threonine-protein kinase</keyword>
<sequence length="319" mass="36588">MGTPRVSIDSLTTPNSEPSNFEYTNSQYENTDSSSTKFEEWVNKQYNKAQNSISDEEKEEILSLYNKFPKSYYLNLSLSGIKFYFKSLFEALAFTHSKKIIHRDVKPSNFLYSVKKKHGVLVDFGLAERESEQEAIIYERNSSSTNSGLNPNIASRIYRRFDENGNPGVPRKDTRANRAGTRGFRAPEVLFKLPNQSTSIDIWSAGVILLCFLTKRFPFFQSTDDTEALLEISVLFGKVAMEQLSFELGRNFYTNIPTVKDKGIRFDALVRTYSMESWKADVDYSVKFDLAIDLLKKCLTLNSKNRITASEAIYHPFFE</sequence>